<dbReference type="OrthoDB" id="839615at2"/>
<sequence>MDNQEIGIIYRKAEQLTLFILLASLPLFAFVYLYYNSGNLSWNLPQLPGFVNGLWIGLSIGLLIIQYVIFHKKLKLGILQDELIEKVKIYCKATKQRYLFLFVVSIVASLGLLFYKNPVYVIIFAVTLVFFSLGKPSPDRMARLMKLKKEDRELVREASRPR</sequence>
<evidence type="ECO:0000313" key="2">
    <source>
        <dbReference type="EMBL" id="SDA55525.1"/>
    </source>
</evidence>
<proteinExistence type="predicted"/>
<dbReference type="RefSeq" id="WP_092728855.1">
    <property type="nucleotide sequence ID" value="NZ_FMXE01000006.1"/>
</dbReference>
<keyword evidence="1" id="KW-1133">Transmembrane helix</keyword>
<evidence type="ECO:0000313" key="3">
    <source>
        <dbReference type="Proteomes" id="UP000198756"/>
    </source>
</evidence>
<keyword evidence="3" id="KW-1185">Reference proteome</keyword>
<feature type="transmembrane region" description="Helical" evidence="1">
    <location>
        <begin position="98"/>
        <end position="115"/>
    </location>
</feature>
<reference evidence="3" key="1">
    <citation type="submission" date="2016-10" db="EMBL/GenBank/DDBJ databases">
        <authorList>
            <person name="Varghese N."/>
            <person name="Submissions S."/>
        </authorList>
    </citation>
    <scope>NUCLEOTIDE SEQUENCE [LARGE SCALE GENOMIC DNA]</scope>
    <source>
        <strain evidence="3">DSM 22703</strain>
    </source>
</reference>
<dbReference type="Proteomes" id="UP000198756">
    <property type="component" value="Unassembled WGS sequence"/>
</dbReference>
<keyword evidence="1" id="KW-0812">Transmembrane</keyword>
<dbReference type="STRING" id="279824.SAMN03080617_01007"/>
<name>A0A1G5WE54_9BACT</name>
<organism evidence="2 3">
    <name type="scientific">Algoriphagus alkaliphilus</name>
    <dbReference type="NCBI Taxonomy" id="279824"/>
    <lineage>
        <taxon>Bacteria</taxon>
        <taxon>Pseudomonadati</taxon>
        <taxon>Bacteroidota</taxon>
        <taxon>Cytophagia</taxon>
        <taxon>Cytophagales</taxon>
        <taxon>Cyclobacteriaceae</taxon>
        <taxon>Algoriphagus</taxon>
    </lineage>
</organism>
<feature type="transmembrane region" description="Helical" evidence="1">
    <location>
        <begin position="16"/>
        <end position="35"/>
    </location>
</feature>
<feature type="transmembrane region" description="Helical" evidence="1">
    <location>
        <begin position="47"/>
        <end position="70"/>
    </location>
</feature>
<protein>
    <submittedName>
        <fullName evidence="2">Uncharacterized protein</fullName>
    </submittedName>
</protein>
<accession>A0A1G5WE54</accession>
<keyword evidence="1" id="KW-0472">Membrane</keyword>
<evidence type="ECO:0000256" key="1">
    <source>
        <dbReference type="SAM" id="Phobius"/>
    </source>
</evidence>
<dbReference type="EMBL" id="FMXE01000006">
    <property type="protein sequence ID" value="SDA55525.1"/>
    <property type="molecule type" value="Genomic_DNA"/>
</dbReference>
<feature type="transmembrane region" description="Helical" evidence="1">
    <location>
        <begin position="121"/>
        <end position="138"/>
    </location>
</feature>
<dbReference type="AlphaFoldDB" id="A0A1G5WE54"/>
<gene>
    <name evidence="2" type="ORF">SAMN03080617_01007</name>
</gene>